<dbReference type="InterPro" id="IPR023582">
    <property type="entry name" value="Impact"/>
</dbReference>
<evidence type="ECO:0000313" key="4">
    <source>
        <dbReference type="EMBL" id="SHK42705.1"/>
    </source>
</evidence>
<dbReference type="Proteomes" id="UP000183997">
    <property type="component" value="Unassembled WGS sequence"/>
</dbReference>
<evidence type="ECO:0000259" key="3">
    <source>
        <dbReference type="Pfam" id="PF09186"/>
    </source>
</evidence>
<dbReference type="GO" id="GO:0006446">
    <property type="term" value="P:regulation of translational initiation"/>
    <property type="evidence" value="ECO:0007669"/>
    <property type="project" value="TreeGrafter"/>
</dbReference>
<dbReference type="PROSITE" id="PS00910">
    <property type="entry name" value="UPF0029"/>
    <property type="match status" value="1"/>
</dbReference>
<sequence>MVTYRTVATEIVSELIVKKSRFIAHVKPVQDEAAAVDFIRQISKRHREATHNVPAYRISENIEKCSDDGEPSGTAGRPVLGVLKGENLFYTAVVITRYFGGIMLGAGGLVRAYSQAASQGISEAGLITRVLNQKLQVEFAMPLFGIIKKVIEQSGAKILDVAVTDKAIIVARLPVPEVEGLTAQLIEASAGQALVEKTELEFV</sequence>
<dbReference type="Pfam" id="PF01205">
    <property type="entry name" value="Impact_N"/>
    <property type="match status" value="1"/>
</dbReference>
<organism evidence="4 5">
    <name type="scientific">Desulforamulus aeronauticus DSM 10349</name>
    <dbReference type="NCBI Taxonomy" id="1121421"/>
    <lineage>
        <taxon>Bacteria</taxon>
        <taxon>Bacillati</taxon>
        <taxon>Bacillota</taxon>
        <taxon>Clostridia</taxon>
        <taxon>Eubacteriales</taxon>
        <taxon>Peptococcaceae</taxon>
        <taxon>Desulforamulus</taxon>
    </lineage>
</organism>
<dbReference type="InterPro" id="IPR001498">
    <property type="entry name" value="Impact_N"/>
</dbReference>
<dbReference type="STRING" id="1121421.SAMN02745123_01821"/>
<dbReference type="InterPro" id="IPR035647">
    <property type="entry name" value="EFG_III/V"/>
</dbReference>
<feature type="domain" description="Impact N-terminal" evidence="2">
    <location>
        <begin position="18"/>
        <end position="120"/>
    </location>
</feature>
<evidence type="ECO:0000313" key="5">
    <source>
        <dbReference type="Proteomes" id="UP000183997"/>
    </source>
</evidence>
<accession>A0A1M6SDF6</accession>
<dbReference type="EMBL" id="FRAR01000013">
    <property type="protein sequence ID" value="SHK42705.1"/>
    <property type="molecule type" value="Genomic_DNA"/>
</dbReference>
<dbReference type="SUPFAM" id="SSF54980">
    <property type="entry name" value="EF-G C-terminal domain-like"/>
    <property type="match status" value="1"/>
</dbReference>
<dbReference type="InterPro" id="IPR020569">
    <property type="entry name" value="UPF0029_Impact_CS"/>
</dbReference>
<dbReference type="InterPro" id="IPR015269">
    <property type="entry name" value="UPF0029_Impact_C"/>
</dbReference>
<dbReference type="PANTHER" id="PTHR16301">
    <property type="entry name" value="IMPACT-RELATED"/>
    <property type="match status" value="1"/>
</dbReference>
<reference evidence="5" key="1">
    <citation type="submission" date="2016-11" db="EMBL/GenBank/DDBJ databases">
        <authorList>
            <person name="Varghese N."/>
            <person name="Submissions S."/>
        </authorList>
    </citation>
    <scope>NUCLEOTIDE SEQUENCE [LARGE SCALE GENOMIC DNA]</scope>
    <source>
        <strain evidence="5">DSM 10349</strain>
    </source>
</reference>
<dbReference type="InterPro" id="IPR036956">
    <property type="entry name" value="Impact_N_sf"/>
</dbReference>
<dbReference type="PANTHER" id="PTHR16301:SF20">
    <property type="entry name" value="IMPACT FAMILY MEMBER YIGZ"/>
    <property type="match status" value="1"/>
</dbReference>
<evidence type="ECO:0000256" key="1">
    <source>
        <dbReference type="ARBA" id="ARBA00007665"/>
    </source>
</evidence>
<protein>
    <submittedName>
        <fullName evidence="4">Uncharacterized protein, YigZ family</fullName>
    </submittedName>
</protein>
<proteinExistence type="inferred from homology"/>
<dbReference type="InterPro" id="IPR020568">
    <property type="entry name" value="Ribosomal_Su5_D2-typ_SF"/>
</dbReference>
<dbReference type="GO" id="GO:0005737">
    <property type="term" value="C:cytoplasm"/>
    <property type="evidence" value="ECO:0007669"/>
    <property type="project" value="TreeGrafter"/>
</dbReference>
<dbReference type="Gene3D" id="3.30.230.30">
    <property type="entry name" value="Impact, N-terminal domain"/>
    <property type="match status" value="1"/>
</dbReference>
<dbReference type="RefSeq" id="WP_072913352.1">
    <property type="nucleotide sequence ID" value="NZ_FRAR01000013.1"/>
</dbReference>
<dbReference type="SUPFAM" id="SSF54211">
    <property type="entry name" value="Ribosomal protein S5 domain 2-like"/>
    <property type="match status" value="1"/>
</dbReference>
<dbReference type="Pfam" id="PF09186">
    <property type="entry name" value="DUF1949"/>
    <property type="match status" value="1"/>
</dbReference>
<evidence type="ECO:0000259" key="2">
    <source>
        <dbReference type="Pfam" id="PF01205"/>
    </source>
</evidence>
<gene>
    <name evidence="4" type="ORF">SAMN02745123_01821</name>
</gene>
<comment type="similarity">
    <text evidence="1">Belongs to the IMPACT family.</text>
</comment>
<keyword evidence="5" id="KW-1185">Reference proteome</keyword>
<feature type="domain" description="UPF0029" evidence="3">
    <location>
        <begin position="143"/>
        <end position="192"/>
    </location>
</feature>
<name>A0A1M6SDF6_9FIRM</name>
<dbReference type="AlphaFoldDB" id="A0A1M6SDF6"/>
<dbReference type="OrthoDB" id="9813771at2"/>